<feature type="binding site" evidence="12">
    <location>
        <begin position="83"/>
        <end position="84"/>
    </location>
    <ligand>
        <name>NAD(+)</name>
        <dbReference type="ChEBI" id="CHEBI:57540"/>
    </ligand>
</feature>
<keyword evidence="9 12" id="KW-0234">DNA repair</keyword>
<dbReference type="SUPFAM" id="SSF47781">
    <property type="entry name" value="RuvA domain 2-like"/>
    <property type="match status" value="1"/>
</dbReference>
<dbReference type="InterPro" id="IPR010994">
    <property type="entry name" value="RuvA_2-like"/>
</dbReference>
<feature type="binding site" evidence="12">
    <location>
        <position position="409"/>
    </location>
    <ligand>
        <name>Zn(2+)</name>
        <dbReference type="ChEBI" id="CHEBI:29105"/>
    </ligand>
</feature>
<dbReference type="RefSeq" id="WP_308452235.1">
    <property type="nucleotide sequence ID" value="NZ_JAJEQR010000001.1"/>
</dbReference>
<comment type="similarity">
    <text evidence="12">Belongs to the NAD-dependent DNA ligase family. LigA subfamily.</text>
</comment>
<comment type="caution">
    <text evidence="14">The sequence shown here is derived from an EMBL/GenBank/DDBJ whole genome shotgun (WGS) entry which is preliminary data.</text>
</comment>
<dbReference type="AlphaFoldDB" id="A0AAE3E7F9"/>
<dbReference type="SMART" id="SM00278">
    <property type="entry name" value="HhH1"/>
    <property type="match status" value="3"/>
</dbReference>
<dbReference type="NCBIfam" id="NF005932">
    <property type="entry name" value="PRK07956.1"/>
    <property type="match status" value="1"/>
</dbReference>
<dbReference type="InterPro" id="IPR012340">
    <property type="entry name" value="NA-bd_OB-fold"/>
</dbReference>
<dbReference type="HAMAP" id="MF_01588">
    <property type="entry name" value="DNA_ligase_A"/>
    <property type="match status" value="1"/>
</dbReference>
<comment type="catalytic activity">
    <reaction evidence="11 12">
        <text>NAD(+) + (deoxyribonucleotide)n-3'-hydroxyl + 5'-phospho-(deoxyribonucleotide)m = (deoxyribonucleotide)n+m + AMP + beta-nicotinamide D-nucleotide.</text>
        <dbReference type="EC" id="6.5.1.2"/>
    </reaction>
</comment>
<keyword evidence="3 12" id="KW-0235">DNA replication</keyword>
<keyword evidence="15" id="KW-1185">Reference proteome</keyword>
<evidence type="ECO:0000256" key="1">
    <source>
        <dbReference type="ARBA" id="ARBA00004067"/>
    </source>
</evidence>
<dbReference type="SMART" id="SM00532">
    <property type="entry name" value="LIGANc"/>
    <property type="match status" value="1"/>
</dbReference>
<dbReference type="EC" id="6.5.1.2" evidence="12"/>
<dbReference type="PIRSF" id="PIRSF001604">
    <property type="entry name" value="LigA"/>
    <property type="match status" value="1"/>
</dbReference>
<dbReference type="InterPro" id="IPR003583">
    <property type="entry name" value="Hlx-hairpin-Hlx_DNA-bd_motif"/>
</dbReference>
<dbReference type="Pfam" id="PF01653">
    <property type="entry name" value="DNA_ligase_aden"/>
    <property type="match status" value="1"/>
</dbReference>
<dbReference type="GO" id="GO:0003911">
    <property type="term" value="F:DNA ligase (NAD+) activity"/>
    <property type="evidence" value="ECO:0007669"/>
    <property type="project" value="UniProtKB-UniRule"/>
</dbReference>
<evidence type="ECO:0000256" key="4">
    <source>
        <dbReference type="ARBA" id="ARBA00022723"/>
    </source>
</evidence>
<dbReference type="Gene3D" id="2.40.50.140">
    <property type="entry name" value="Nucleic acid-binding proteins"/>
    <property type="match status" value="1"/>
</dbReference>
<feature type="active site" description="N6-AMP-lysine intermediate" evidence="12">
    <location>
        <position position="107"/>
    </location>
</feature>
<accession>A0AAE3E7F9</accession>
<comment type="caution">
    <text evidence="12">Lacks conserved residue(s) required for the propagation of feature annotation.</text>
</comment>
<dbReference type="InterPro" id="IPR001357">
    <property type="entry name" value="BRCT_dom"/>
</dbReference>
<gene>
    <name evidence="12 14" type="primary">ligA</name>
    <name evidence="14" type="ORF">LKD81_00075</name>
</gene>
<evidence type="ECO:0000256" key="11">
    <source>
        <dbReference type="ARBA" id="ARBA00034005"/>
    </source>
</evidence>
<dbReference type="Gene3D" id="1.10.150.20">
    <property type="entry name" value="5' to 3' exonuclease, C-terminal subdomain"/>
    <property type="match status" value="2"/>
</dbReference>
<evidence type="ECO:0000256" key="9">
    <source>
        <dbReference type="ARBA" id="ARBA00023204"/>
    </source>
</evidence>
<dbReference type="InterPro" id="IPR013840">
    <property type="entry name" value="DNAligase_N"/>
</dbReference>
<dbReference type="Pfam" id="PF03120">
    <property type="entry name" value="OB_DNA_ligase"/>
    <property type="match status" value="1"/>
</dbReference>
<keyword evidence="6 12" id="KW-0862">Zinc</keyword>
<dbReference type="InterPro" id="IPR001679">
    <property type="entry name" value="DNA_ligase"/>
</dbReference>
<dbReference type="NCBIfam" id="TIGR00575">
    <property type="entry name" value="dnlj"/>
    <property type="match status" value="1"/>
</dbReference>
<dbReference type="CDD" id="cd17748">
    <property type="entry name" value="BRCT_DNA_ligase_like"/>
    <property type="match status" value="1"/>
</dbReference>
<feature type="binding site" evidence="12">
    <location>
        <position position="128"/>
    </location>
    <ligand>
        <name>NAD(+)</name>
        <dbReference type="ChEBI" id="CHEBI:57540"/>
    </ligand>
</feature>
<keyword evidence="2 12" id="KW-0436">Ligase</keyword>
<feature type="binding site" evidence="12">
    <location>
        <position position="162"/>
    </location>
    <ligand>
        <name>NAD(+)</name>
        <dbReference type="ChEBI" id="CHEBI:57540"/>
    </ligand>
</feature>
<keyword evidence="7 12" id="KW-0460">Magnesium</keyword>
<evidence type="ECO:0000259" key="13">
    <source>
        <dbReference type="PROSITE" id="PS50172"/>
    </source>
</evidence>
<evidence type="ECO:0000256" key="5">
    <source>
        <dbReference type="ARBA" id="ARBA00022763"/>
    </source>
</evidence>
<dbReference type="GO" id="GO:0046872">
    <property type="term" value="F:metal ion binding"/>
    <property type="evidence" value="ECO:0007669"/>
    <property type="project" value="UniProtKB-KW"/>
</dbReference>
<dbReference type="Proteomes" id="UP001198182">
    <property type="component" value="Unassembled WGS sequence"/>
</dbReference>
<feature type="binding site" evidence="12">
    <location>
        <position position="392"/>
    </location>
    <ligand>
        <name>Zn(2+)</name>
        <dbReference type="ChEBI" id="CHEBI:29105"/>
    </ligand>
</feature>
<dbReference type="Pfam" id="PF12826">
    <property type="entry name" value="HHH_2"/>
    <property type="match status" value="1"/>
</dbReference>
<dbReference type="SMART" id="SM00292">
    <property type="entry name" value="BRCT"/>
    <property type="match status" value="1"/>
</dbReference>
<keyword evidence="8 12" id="KW-0520">NAD</keyword>
<organism evidence="14 15">
    <name type="scientific">Hominifimenecus microfluidus</name>
    <dbReference type="NCBI Taxonomy" id="2885348"/>
    <lineage>
        <taxon>Bacteria</taxon>
        <taxon>Bacillati</taxon>
        <taxon>Bacillota</taxon>
        <taxon>Clostridia</taxon>
        <taxon>Lachnospirales</taxon>
        <taxon>Lachnospiraceae</taxon>
        <taxon>Hominifimenecus</taxon>
    </lineage>
</organism>
<dbReference type="SUPFAM" id="SSF52113">
    <property type="entry name" value="BRCT domain"/>
    <property type="match status" value="1"/>
</dbReference>
<feature type="binding site" evidence="12">
    <location>
        <position position="414"/>
    </location>
    <ligand>
        <name>Zn(2+)</name>
        <dbReference type="ChEBI" id="CHEBI:29105"/>
    </ligand>
</feature>
<dbReference type="GO" id="GO:0006281">
    <property type="term" value="P:DNA repair"/>
    <property type="evidence" value="ECO:0007669"/>
    <property type="project" value="UniProtKB-KW"/>
</dbReference>
<keyword evidence="4 12" id="KW-0479">Metal-binding</keyword>
<evidence type="ECO:0000256" key="12">
    <source>
        <dbReference type="HAMAP-Rule" id="MF_01588"/>
    </source>
</evidence>
<reference evidence="14" key="1">
    <citation type="submission" date="2021-10" db="EMBL/GenBank/DDBJ databases">
        <title>Anaerobic single-cell dispensing facilitates the cultivation of human gut bacteria.</title>
        <authorList>
            <person name="Afrizal A."/>
        </authorList>
    </citation>
    <scope>NUCLEOTIDE SEQUENCE</scope>
    <source>
        <strain evidence="14">CLA-AA-H215</strain>
    </source>
</reference>
<dbReference type="Gene3D" id="3.40.50.10190">
    <property type="entry name" value="BRCT domain"/>
    <property type="match status" value="1"/>
</dbReference>
<dbReference type="Gene3D" id="1.10.287.610">
    <property type="entry name" value="Helix hairpin bin"/>
    <property type="match status" value="1"/>
</dbReference>
<comment type="cofactor">
    <cofactor evidence="12">
        <name>Mg(2+)</name>
        <dbReference type="ChEBI" id="CHEBI:18420"/>
    </cofactor>
    <cofactor evidence="12">
        <name>Mn(2+)</name>
        <dbReference type="ChEBI" id="CHEBI:29035"/>
    </cofactor>
</comment>
<feature type="domain" description="BRCT" evidence="13">
    <location>
        <begin position="574"/>
        <end position="655"/>
    </location>
</feature>
<feature type="binding site" evidence="12">
    <location>
        <position position="389"/>
    </location>
    <ligand>
        <name>Zn(2+)</name>
        <dbReference type="ChEBI" id="CHEBI:29105"/>
    </ligand>
</feature>
<evidence type="ECO:0000313" key="14">
    <source>
        <dbReference type="EMBL" id="MCC2229399.1"/>
    </source>
</evidence>
<dbReference type="SUPFAM" id="SSF50249">
    <property type="entry name" value="Nucleic acid-binding proteins"/>
    <property type="match status" value="1"/>
</dbReference>
<dbReference type="PROSITE" id="PS50172">
    <property type="entry name" value="BRCT"/>
    <property type="match status" value="1"/>
</dbReference>
<dbReference type="GO" id="GO:0006260">
    <property type="term" value="P:DNA replication"/>
    <property type="evidence" value="ECO:0007669"/>
    <property type="project" value="UniProtKB-KW"/>
</dbReference>
<dbReference type="InterPro" id="IPR041663">
    <property type="entry name" value="DisA/LigA_HHH"/>
</dbReference>
<keyword evidence="5 12" id="KW-0227">DNA damage</keyword>
<evidence type="ECO:0000256" key="2">
    <source>
        <dbReference type="ARBA" id="ARBA00022598"/>
    </source>
</evidence>
<dbReference type="GO" id="GO:0003677">
    <property type="term" value="F:DNA binding"/>
    <property type="evidence" value="ECO:0007669"/>
    <property type="project" value="InterPro"/>
</dbReference>
<dbReference type="Gene3D" id="3.30.470.30">
    <property type="entry name" value="DNA ligase/mRNA capping enzyme"/>
    <property type="match status" value="1"/>
</dbReference>
<evidence type="ECO:0000256" key="8">
    <source>
        <dbReference type="ARBA" id="ARBA00023027"/>
    </source>
</evidence>
<sequence length="655" mass="72770">MEIEQTKMERMKKLVDLCNQASKAYYQEAREIMSNLEYDALYDELQVLEKETGVVLSQSPTIHVGYELLSELPKEAHESPMLSLDKTKDIEELSAWLGDHEGLLSWKMDGLTIVLTYRDGTLYKAVTRGNGEIGEVVTNNARVFKNVPLSISYTGELILRGEAVIRYSDFERINEELADVEEKYKNPRNLCSGSVRQLNNEVTANRSVCFYAFSLVKADGVDFHNSRAAQMEWLREQGFDVVYYEKVTGDTVASAVITFAGMVTENDLPSDGLVLTLEDIAYGQSLGRTAKFPRDSIAFKWTDELKETKLTAIEWSPSRTGLINPVAIFEPVQLEGTTVSRASVHNVSILKSLALGIGDRITVYKANMIIPQINENLSRTGPEPCPAVCPVCGGPTEIRKTTDVESLYCINPDCLAKRTKSLALFVSRDAMNMDGLSEATLEKFIGAGFLHDFSDLFRLSEHQEEIVAMDGFGQKSYDNLIAAIEKARNTTLPRLIYALGIANIGPANAKMLCKAFDYDIEKLRHATKEELTEVDGVGDVIAEGICSYFADPKNNELLDHLLAVLHVEKPELSEGGKRLDGQIFVITGSLEHFQNRKELQERIEALGGKVTGSVTGKTSYLVNNDVNSSSSKNRKARELGVPILSEEEMIRLLGE</sequence>
<evidence type="ECO:0000256" key="7">
    <source>
        <dbReference type="ARBA" id="ARBA00022842"/>
    </source>
</evidence>
<feature type="binding site" evidence="12">
    <location>
        <position position="300"/>
    </location>
    <ligand>
        <name>NAD(+)</name>
        <dbReference type="ChEBI" id="CHEBI:57540"/>
    </ligand>
</feature>
<keyword evidence="10 12" id="KW-0464">Manganese</keyword>
<dbReference type="InterPro" id="IPR013839">
    <property type="entry name" value="DNAligase_adenylation"/>
</dbReference>
<protein>
    <recommendedName>
        <fullName evidence="12">DNA ligase</fullName>
        <ecNumber evidence="12">6.5.1.2</ecNumber>
    </recommendedName>
    <alternativeName>
        <fullName evidence="12">Polydeoxyribonucleotide synthase [NAD(+)]</fullName>
    </alternativeName>
</protein>
<proteinExistence type="inferred from homology"/>
<name>A0AAE3E7F9_9FIRM</name>
<evidence type="ECO:0000256" key="3">
    <source>
        <dbReference type="ARBA" id="ARBA00022705"/>
    </source>
</evidence>
<dbReference type="Pfam" id="PF00533">
    <property type="entry name" value="BRCT"/>
    <property type="match status" value="1"/>
</dbReference>
<dbReference type="InterPro" id="IPR004150">
    <property type="entry name" value="NAD_DNA_ligase_OB"/>
</dbReference>
<comment type="function">
    <text evidence="1 12">DNA ligase that catalyzes the formation of phosphodiester linkages between 5'-phosphoryl and 3'-hydroxyl groups in double-stranded DNA using NAD as a coenzyme and as the energy source for the reaction. It is essential for DNA replication and repair of damaged DNA.</text>
</comment>
<dbReference type="EMBL" id="JAJEQR010000001">
    <property type="protein sequence ID" value="MCC2229399.1"/>
    <property type="molecule type" value="Genomic_DNA"/>
</dbReference>
<evidence type="ECO:0000313" key="15">
    <source>
        <dbReference type="Proteomes" id="UP001198182"/>
    </source>
</evidence>
<dbReference type="InterPro" id="IPR036420">
    <property type="entry name" value="BRCT_dom_sf"/>
</dbReference>
<dbReference type="SUPFAM" id="SSF56091">
    <property type="entry name" value="DNA ligase/mRNA capping enzyme, catalytic domain"/>
    <property type="match status" value="1"/>
</dbReference>
<evidence type="ECO:0000256" key="10">
    <source>
        <dbReference type="ARBA" id="ARBA00023211"/>
    </source>
</evidence>
<evidence type="ECO:0000256" key="6">
    <source>
        <dbReference type="ARBA" id="ARBA00022833"/>
    </source>
</evidence>